<dbReference type="Pfam" id="PF01370">
    <property type="entry name" value="Epimerase"/>
    <property type="match status" value="1"/>
</dbReference>
<keyword evidence="1" id="KW-0560">Oxidoreductase</keyword>
<name>A0A0D2GNC5_9EURO</name>
<comment type="similarity">
    <text evidence="2">Belongs to the NAD(P)-dependent epimerase/dehydratase family. Dihydroflavonol-4-reductase subfamily.</text>
</comment>
<keyword evidence="5" id="KW-1185">Reference proteome</keyword>
<dbReference type="HOGENOM" id="CLU_007383_9_2_1"/>
<dbReference type="Proteomes" id="UP000054266">
    <property type="component" value="Unassembled WGS sequence"/>
</dbReference>
<accession>A0A0D2GNC5</accession>
<dbReference type="Gene3D" id="3.40.50.720">
    <property type="entry name" value="NAD(P)-binding Rossmann-like Domain"/>
    <property type="match status" value="1"/>
</dbReference>
<dbReference type="InterPro" id="IPR036291">
    <property type="entry name" value="NAD(P)-bd_dom_sf"/>
</dbReference>
<gene>
    <name evidence="4" type="ORF">PV04_01979</name>
</gene>
<dbReference type="EMBL" id="KN846956">
    <property type="protein sequence ID" value="KIW73899.1"/>
    <property type="molecule type" value="Genomic_DNA"/>
</dbReference>
<reference evidence="4 5" key="1">
    <citation type="submission" date="2015-01" db="EMBL/GenBank/DDBJ databases">
        <title>The Genome Sequence of Capronia semiimmersa CBS27337.</title>
        <authorList>
            <consortium name="The Broad Institute Genomics Platform"/>
            <person name="Cuomo C."/>
            <person name="de Hoog S."/>
            <person name="Gorbushina A."/>
            <person name="Stielow B."/>
            <person name="Teixiera M."/>
            <person name="Abouelleil A."/>
            <person name="Chapman S.B."/>
            <person name="Priest M."/>
            <person name="Young S.K."/>
            <person name="Wortman J."/>
            <person name="Nusbaum C."/>
            <person name="Birren B."/>
        </authorList>
    </citation>
    <scope>NUCLEOTIDE SEQUENCE [LARGE SCALE GENOMIC DNA]</scope>
    <source>
        <strain evidence="4 5">CBS 27337</strain>
    </source>
</reference>
<sequence length="346" mass="37390">MAKTILLTGATGSLGASTLARLLSEANFAVIAVLRSSAKSEPFLRAKYASHVSSGRLSFVEIPDMTAPHAFDEPAARADAILHIATPLAYDDLFDKLIKPSWTIVHNVLAAAEQSGRVKRVVVTGSMVATMRLPDDLFSGRTISEADWNSITADEAGANPGTAYQYSKVYAEQEAWKFMDGQPPRSFDLVFLLAPSITGRSLQGGFKPEKGHLGGQPGLYTALFDVEKPGFLFPIFADVDDVARVHVEALSPHIPGNERYLFHAPELMAANPIAAAVREAFPQLRDRVPAPDEGAGSGVPPNLIKTDQSKFERAFGKQNWKSARLSALETVQDIVDYELTSEKPAA</sequence>
<dbReference type="STRING" id="5601.A0A0D2GNC5"/>
<feature type="domain" description="NAD-dependent epimerase/dehydratase" evidence="3">
    <location>
        <begin position="5"/>
        <end position="179"/>
    </location>
</feature>
<evidence type="ECO:0000313" key="4">
    <source>
        <dbReference type="EMBL" id="KIW73899.1"/>
    </source>
</evidence>
<evidence type="ECO:0000256" key="1">
    <source>
        <dbReference type="ARBA" id="ARBA00023002"/>
    </source>
</evidence>
<dbReference type="PANTHER" id="PTHR10366">
    <property type="entry name" value="NAD DEPENDENT EPIMERASE/DEHYDRATASE"/>
    <property type="match status" value="1"/>
</dbReference>
<evidence type="ECO:0000256" key="2">
    <source>
        <dbReference type="ARBA" id="ARBA00023445"/>
    </source>
</evidence>
<dbReference type="InterPro" id="IPR001509">
    <property type="entry name" value="Epimerase_deHydtase"/>
</dbReference>
<organism evidence="4 5">
    <name type="scientific">Phialophora macrospora</name>
    <dbReference type="NCBI Taxonomy" id="1851006"/>
    <lineage>
        <taxon>Eukaryota</taxon>
        <taxon>Fungi</taxon>
        <taxon>Dikarya</taxon>
        <taxon>Ascomycota</taxon>
        <taxon>Pezizomycotina</taxon>
        <taxon>Eurotiomycetes</taxon>
        <taxon>Chaetothyriomycetidae</taxon>
        <taxon>Chaetothyriales</taxon>
        <taxon>Herpotrichiellaceae</taxon>
        <taxon>Phialophora</taxon>
    </lineage>
</organism>
<dbReference type="InterPro" id="IPR050425">
    <property type="entry name" value="NAD(P)_dehydrat-like"/>
</dbReference>
<dbReference type="PANTHER" id="PTHR10366:SF564">
    <property type="entry name" value="STEROL-4-ALPHA-CARBOXYLATE 3-DEHYDROGENASE, DECARBOXYLATING"/>
    <property type="match status" value="1"/>
</dbReference>
<proteinExistence type="inferred from homology"/>
<dbReference type="SUPFAM" id="SSF51735">
    <property type="entry name" value="NAD(P)-binding Rossmann-fold domains"/>
    <property type="match status" value="1"/>
</dbReference>
<dbReference type="GO" id="GO:0016616">
    <property type="term" value="F:oxidoreductase activity, acting on the CH-OH group of donors, NAD or NADP as acceptor"/>
    <property type="evidence" value="ECO:0007669"/>
    <property type="project" value="TreeGrafter"/>
</dbReference>
<protein>
    <recommendedName>
        <fullName evidence="3">NAD-dependent epimerase/dehydratase domain-containing protein</fullName>
    </recommendedName>
</protein>
<dbReference type="AlphaFoldDB" id="A0A0D2GNC5"/>
<evidence type="ECO:0000313" key="5">
    <source>
        <dbReference type="Proteomes" id="UP000054266"/>
    </source>
</evidence>
<evidence type="ECO:0000259" key="3">
    <source>
        <dbReference type="Pfam" id="PF01370"/>
    </source>
</evidence>